<keyword evidence="2" id="KW-0732">Signal</keyword>
<feature type="coiled-coil region" evidence="1">
    <location>
        <begin position="132"/>
        <end position="159"/>
    </location>
</feature>
<sequence>MKNLAMAMGLTVATALSMGSATAVDVRTLHIQSLADEQSGGTTRVKVSHDGIEVDEKFTEEELKDRDLLENRLAALPEDKRNKIIDMLQRASDGNLMFNFDFDPELHKEMIFLTDEFHREHADKLRDMDVLTEEMEARTEEMELRAKELEEKAREMAGKIEQHVEFVTAGVDDGFIIEMNQDDDGKVMIIKEIETPSMSNHIVRMLENSKLTDEEKQAIQDALDKADEK</sequence>
<dbReference type="RefSeq" id="WP_249249016.1">
    <property type="nucleotide sequence ID" value="NZ_JAKIKT010000003.1"/>
</dbReference>
<dbReference type="EMBL" id="JAKIKT010000003">
    <property type="protein sequence ID" value="MCL2914306.1"/>
    <property type="molecule type" value="Genomic_DNA"/>
</dbReference>
<dbReference type="Proteomes" id="UP001202831">
    <property type="component" value="Unassembled WGS sequence"/>
</dbReference>
<evidence type="ECO:0000256" key="1">
    <source>
        <dbReference type="SAM" id="Coils"/>
    </source>
</evidence>
<comment type="caution">
    <text evidence="3">The sequence shown here is derived from an EMBL/GenBank/DDBJ whole genome shotgun (WGS) entry which is preliminary data.</text>
</comment>
<evidence type="ECO:0000256" key="2">
    <source>
        <dbReference type="SAM" id="SignalP"/>
    </source>
</evidence>
<protein>
    <submittedName>
        <fullName evidence="3">Uncharacterized protein</fullName>
    </submittedName>
</protein>
<feature type="chain" id="PRO_5046428345" evidence="2">
    <location>
        <begin position="24"/>
        <end position="229"/>
    </location>
</feature>
<evidence type="ECO:0000313" key="4">
    <source>
        <dbReference type="Proteomes" id="UP001202831"/>
    </source>
</evidence>
<organism evidence="3 4">
    <name type="scientific">Shewanella corallii</name>
    <dbReference type="NCBI Taxonomy" id="560080"/>
    <lineage>
        <taxon>Bacteria</taxon>
        <taxon>Pseudomonadati</taxon>
        <taxon>Pseudomonadota</taxon>
        <taxon>Gammaproteobacteria</taxon>
        <taxon>Alteromonadales</taxon>
        <taxon>Shewanellaceae</taxon>
        <taxon>Shewanella</taxon>
    </lineage>
</organism>
<keyword evidence="1" id="KW-0175">Coiled coil</keyword>
<gene>
    <name evidence="3" type="ORF">L2725_11060</name>
</gene>
<feature type="signal peptide" evidence="2">
    <location>
        <begin position="1"/>
        <end position="23"/>
    </location>
</feature>
<reference evidence="3 4" key="1">
    <citation type="submission" date="2022-01" db="EMBL/GenBank/DDBJ databases">
        <title>Whole genome-based taxonomy of the Shewanellaceae.</title>
        <authorList>
            <person name="Martin-Rodriguez A.J."/>
        </authorList>
    </citation>
    <scope>NUCLEOTIDE SEQUENCE [LARGE SCALE GENOMIC DNA]</scope>
    <source>
        <strain evidence="3 4">DSM 21332</strain>
    </source>
</reference>
<keyword evidence="4" id="KW-1185">Reference proteome</keyword>
<evidence type="ECO:0000313" key="3">
    <source>
        <dbReference type="EMBL" id="MCL2914306.1"/>
    </source>
</evidence>
<name>A0ABT0N784_9GAMM</name>
<accession>A0ABT0N784</accession>
<proteinExistence type="predicted"/>